<dbReference type="InterPro" id="IPR035906">
    <property type="entry name" value="MetI-like_sf"/>
</dbReference>
<keyword evidence="2 8" id="KW-0813">Transport</keyword>
<keyword evidence="6 8" id="KW-1133">Transmembrane helix</keyword>
<dbReference type="STRING" id="89093.SAMN04488558_10373"/>
<dbReference type="AlphaFoldDB" id="A0A1H9BQP6"/>
<dbReference type="CDD" id="cd06261">
    <property type="entry name" value="TM_PBP2"/>
    <property type="match status" value="2"/>
</dbReference>
<dbReference type="PANTHER" id="PTHR43357">
    <property type="entry name" value="INNER MEMBRANE ABC TRANSPORTER PERMEASE PROTEIN YDCV"/>
    <property type="match status" value="1"/>
</dbReference>
<feature type="transmembrane region" description="Helical" evidence="8">
    <location>
        <begin position="214"/>
        <end position="236"/>
    </location>
</feature>
<evidence type="ECO:0000313" key="10">
    <source>
        <dbReference type="EMBL" id="SEP91276.1"/>
    </source>
</evidence>
<feature type="transmembrane region" description="Helical" evidence="8">
    <location>
        <begin position="542"/>
        <end position="564"/>
    </location>
</feature>
<dbReference type="OrthoDB" id="57323at2"/>
<evidence type="ECO:0000256" key="4">
    <source>
        <dbReference type="ARBA" id="ARBA00022519"/>
    </source>
</evidence>
<dbReference type="GO" id="GO:0055085">
    <property type="term" value="P:transmembrane transport"/>
    <property type="evidence" value="ECO:0007669"/>
    <property type="project" value="InterPro"/>
</dbReference>
<feature type="transmembrane region" description="Helical" evidence="8">
    <location>
        <begin position="433"/>
        <end position="453"/>
    </location>
</feature>
<dbReference type="GO" id="GO:0005886">
    <property type="term" value="C:plasma membrane"/>
    <property type="evidence" value="ECO:0007669"/>
    <property type="project" value="UniProtKB-SubCell"/>
</dbReference>
<organism evidence="10 11">
    <name type="scientific">Ignavigranum ruoffiae</name>
    <dbReference type="NCBI Taxonomy" id="89093"/>
    <lineage>
        <taxon>Bacteria</taxon>
        <taxon>Bacillati</taxon>
        <taxon>Bacillota</taxon>
        <taxon>Bacilli</taxon>
        <taxon>Lactobacillales</taxon>
        <taxon>Aerococcaceae</taxon>
        <taxon>Ignavigranum</taxon>
    </lineage>
</organism>
<gene>
    <name evidence="10" type="ORF">SAMN04488558_10373</name>
</gene>
<feature type="transmembrane region" description="Helical" evidence="8">
    <location>
        <begin position="373"/>
        <end position="393"/>
    </location>
</feature>
<dbReference type="InterPro" id="IPR000515">
    <property type="entry name" value="MetI-like"/>
</dbReference>
<keyword evidence="3" id="KW-1003">Cell membrane</keyword>
<sequence>MPVFKPAHKRGNPFVSSFIFDKYRIIKLLILIISFLIFVLPFLKLIYMSFQGELGFTLDHYLKIFRMERTWRVLVNTFIMVFGATILASLCGISFAWLMAYTDIRYKKSLHLLLFLPFIIPSYVSSLAWLQFFGQNGQMARWLAVILPGFNGFNLYSMLGMIVVLGITTYPLVYLFTLNAFRQIPRETELAARISGASQWIVLRKVTLPMAMPGLTAGIFIAFLSCLDNFGIPAFLGSSANITVLTTYIYQQVIGFGPSAFNQAAVLSVVLAVIALIGLGIQRLLLARHQQLESQVQDHSVRYYLGAKRPWIEGAIILFILVTSILPLIALIISPLYKVMGRPLSIDNLSLKNYLFIFQSVKSRQAILTSLKLAGVTALISLGIGTILAYFRVRKKEPIAFLIESVATIPYALPGTVFALSMIFAWMQPLPGWNPGIYGSISILYIAYFTRFFSLQVRSSIASFQQLDVSIEEAAQVSGSPIWVKWRRILMPLIKNVVLSGTVLVFLTALTELTVSSLLYASKSQTIGVSVLSFQQAGNLRHANAFSSLIVLLIIVAYIIWTVIDGFSKKERRIG</sequence>
<name>A0A1H9BQP6_9LACT</name>
<feature type="transmembrane region" description="Helical" evidence="8">
    <location>
        <begin position="405"/>
        <end position="427"/>
    </location>
</feature>
<evidence type="ECO:0000256" key="3">
    <source>
        <dbReference type="ARBA" id="ARBA00022475"/>
    </source>
</evidence>
<evidence type="ECO:0000256" key="6">
    <source>
        <dbReference type="ARBA" id="ARBA00022989"/>
    </source>
</evidence>
<keyword evidence="7 8" id="KW-0472">Membrane</keyword>
<dbReference type="EMBL" id="FOEN01000003">
    <property type="protein sequence ID" value="SEP91276.1"/>
    <property type="molecule type" value="Genomic_DNA"/>
</dbReference>
<feature type="transmembrane region" description="Helical" evidence="8">
    <location>
        <begin position="28"/>
        <end position="50"/>
    </location>
</feature>
<accession>A0A1H9BQP6</accession>
<evidence type="ECO:0000256" key="8">
    <source>
        <dbReference type="RuleBase" id="RU363032"/>
    </source>
</evidence>
<dbReference type="PANTHER" id="PTHR43357:SF3">
    <property type="entry name" value="FE(3+)-TRANSPORT SYSTEM PERMEASE PROTEIN FBPB 2"/>
    <property type="match status" value="1"/>
</dbReference>
<proteinExistence type="inferred from homology"/>
<feature type="domain" description="ABC transmembrane type-1" evidence="9">
    <location>
        <begin position="367"/>
        <end position="561"/>
    </location>
</feature>
<comment type="similarity">
    <text evidence="8">Belongs to the binding-protein-dependent transport system permease family.</text>
</comment>
<feature type="transmembrane region" description="Helical" evidence="8">
    <location>
        <begin position="260"/>
        <end position="281"/>
    </location>
</feature>
<feature type="transmembrane region" description="Helical" evidence="8">
    <location>
        <begin position="497"/>
        <end position="522"/>
    </location>
</feature>
<keyword evidence="5 8" id="KW-0812">Transmembrane</keyword>
<dbReference type="Pfam" id="PF00528">
    <property type="entry name" value="BPD_transp_1"/>
    <property type="match status" value="2"/>
</dbReference>
<evidence type="ECO:0000256" key="2">
    <source>
        <dbReference type="ARBA" id="ARBA00022448"/>
    </source>
</evidence>
<keyword evidence="4" id="KW-0997">Cell inner membrane</keyword>
<feature type="transmembrane region" description="Helical" evidence="8">
    <location>
        <begin position="70"/>
        <end position="100"/>
    </location>
</feature>
<dbReference type="Gene3D" id="1.10.3720.10">
    <property type="entry name" value="MetI-like"/>
    <property type="match status" value="2"/>
</dbReference>
<feature type="transmembrane region" description="Helical" evidence="8">
    <location>
        <begin position="112"/>
        <end position="133"/>
    </location>
</feature>
<keyword evidence="11" id="KW-1185">Reference proteome</keyword>
<evidence type="ECO:0000256" key="1">
    <source>
        <dbReference type="ARBA" id="ARBA00004429"/>
    </source>
</evidence>
<dbReference type="PROSITE" id="PS50928">
    <property type="entry name" value="ABC_TM1"/>
    <property type="match status" value="2"/>
</dbReference>
<evidence type="ECO:0000313" key="11">
    <source>
        <dbReference type="Proteomes" id="UP000198833"/>
    </source>
</evidence>
<feature type="domain" description="ABC transmembrane type-1" evidence="9">
    <location>
        <begin position="74"/>
        <end position="282"/>
    </location>
</feature>
<dbReference type="SUPFAM" id="SSF161098">
    <property type="entry name" value="MetI-like"/>
    <property type="match status" value="2"/>
</dbReference>
<reference evidence="10 11" key="1">
    <citation type="submission" date="2016-10" db="EMBL/GenBank/DDBJ databases">
        <authorList>
            <person name="de Groot N.N."/>
        </authorList>
    </citation>
    <scope>NUCLEOTIDE SEQUENCE [LARGE SCALE GENOMIC DNA]</scope>
    <source>
        <strain evidence="10 11">DSM 15695</strain>
    </source>
</reference>
<feature type="transmembrane region" description="Helical" evidence="8">
    <location>
        <begin position="315"/>
        <end position="337"/>
    </location>
</feature>
<feature type="transmembrane region" description="Helical" evidence="8">
    <location>
        <begin position="153"/>
        <end position="176"/>
    </location>
</feature>
<protein>
    <submittedName>
        <fullName evidence="10">Iron(III) transport system permease protein</fullName>
    </submittedName>
</protein>
<evidence type="ECO:0000259" key="9">
    <source>
        <dbReference type="PROSITE" id="PS50928"/>
    </source>
</evidence>
<dbReference type="Proteomes" id="UP000198833">
    <property type="component" value="Unassembled WGS sequence"/>
</dbReference>
<evidence type="ECO:0000256" key="7">
    <source>
        <dbReference type="ARBA" id="ARBA00023136"/>
    </source>
</evidence>
<evidence type="ECO:0000256" key="5">
    <source>
        <dbReference type="ARBA" id="ARBA00022692"/>
    </source>
</evidence>
<comment type="subcellular location">
    <subcellularLocation>
        <location evidence="1">Cell inner membrane</location>
        <topology evidence="1">Multi-pass membrane protein</topology>
    </subcellularLocation>
    <subcellularLocation>
        <location evidence="8">Cell membrane</location>
        <topology evidence="8">Multi-pass membrane protein</topology>
    </subcellularLocation>
</comment>